<keyword evidence="4" id="KW-1185">Reference proteome</keyword>
<dbReference type="AlphaFoldDB" id="A0A8T0VBV1"/>
<dbReference type="InterPro" id="IPR004853">
    <property type="entry name" value="Sugar_P_trans_dom"/>
</dbReference>
<keyword evidence="1" id="KW-0472">Membrane</keyword>
<keyword evidence="1" id="KW-0812">Transmembrane</keyword>
<feature type="transmembrane region" description="Helical" evidence="1">
    <location>
        <begin position="62"/>
        <end position="85"/>
    </location>
</feature>
<dbReference type="Proteomes" id="UP000823388">
    <property type="component" value="Chromosome 2N"/>
</dbReference>
<feature type="transmembrane region" description="Helical" evidence="1">
    <location>
        <begin position="38"/>
        <end position="56"/>
    </location>
</feature>
<evidence type="ECO:0000313" key="4">
    <source>
        <dbReference type="Proteomes" id="UP000823388"/>
    </source>
</evidence>
<accession>A0A8T0VBV1</accession>
<feature type="transmembrane region" description="Helical" evidence="1">
    <location>
        <begin position="145"/>
        <end position="169"/>
    </location>
</feature>
<name>A0A8T0VBV1_PANVG</name>
<dbReference type="Pfam" id="PF03151">
    <property type="entry name" value="TPT"/>
    <property type="match status" value="1"/>
</dbReference>
<gene>
    <name evidence="3" type="ORF">PVAP13_2NG155700</name>
</gene>
<evidence type="ECO:0000313" key="3">
    <source>
        <dbReference type="EMBL" id="KAG2634231.1"/>
    </source>
</evidence>
<evidence type="ECO:0000256" key="1">
    <source>
        <dbReference type="SAM" id="Phobius"/>
    </source>
</evidence>
<comment type="caution">
    <text evidence="3">The sequence shown here is derived from an EMBL/GenBank/DDBJ whole genome shotgun (WGS) entry which is preliminary data.</text>
</comment>
<sequence length="220" mass="23674">MSSLGLWHKDDDATKAAKNMDAAGGGEARAGGGHAKTMLRLGALFGLWHLFTVVYSKQVLKVFPYPINVTAVQFAVGTLVALLMWNTGILKRPMVSGAQLSAILPLAIVHTMANVFTNMSPGKVAVSFTHVDKAHRELKPATYPVLVPIFLGQLLIPLVVLCLVSIAVFQSRNVMRGSLGAINFFSVVTVMSFFLLTPVTFLTEGVQVTPALLQSLLRTI</sequence>
<organism evidence="3 4">
    <name type="scientific">Panicum virgatum</name>
    <name type="common">Blackwell switchgrass</name>
    <dbReference type="NCBI Taxonomy" id="38727"/>
    <lineage>
        <taxon>Eukaryota</taxon>
        <taxon>Viridiplantae</taxon>
        <taxon>Streptophyta</taxon>
        <taxon>Embryophyta</taxon>
        <taxon>Tracheophyta</taxon>
        <taxon>Spermatophyta</taxon>
        <taxon>Magnoliopsida</taxon>
        <taxon>Liliopsida</taxon>
        <taxon>Poales</taxon>
        <taxon>Poaceae</taxon>
        <taxon>PACMAD clade</taxon>
        <taxon>Panicoideae</taxon>
        <taxon>Panicodae</taxon>
        <taxon>Paniceae</taxon>
        <taxon>Panicinae</taxon>
        <taxon>Panicum</taxon>
        <taxon>Panicum sect. Hiantes</taxon>
    </lineage>
</organism>
<dbReference type="OrthoDB" id="6418713at2759"/>
<dbReference type="EMBL" id="CM029040">
    <property type="protein sequence ID" value="KAG2634230.1"/>
    <property type="molecule type" value="Genomic_DNA"/>
</dbReference>
<keyword evidence="1" id="KW-1133">Transmembrane helix</keyword>
<dbReference type="EMBL" id="CM029040">
    <property type="protein sequence ID" value="KAG2634231.1"/>
    <property type="molecule type" value="Genomic_DNA"/>
</dbReference>
<feature type="transmembrane region" description="Helical" evidence="1">
    <location>
        <begin position="181"/>
        <end position="202"/>
    </location>
</feature>
<reference evidence="3" key="1">
    <citation type="submission" date="2020-05" db="EMBL/GenBank/DDBJ databases">
        <title>WGS assembly of Panicum virgatum.</title>
        <authorList>
            <person name="Lovell J.T."/>
            <person name="Jenkins J."/>
            <person name="Shu S."/>
            <person name="Juenger T.E."/>
            <person name="Schmutz J."/>
        </authorList>
    </citation>
    <scope>NUCLEOTIDE SEQUENCE</scope>
    <source>
        <strain evidence="3">AP13</strain>
    </source>
</reference>
<protein>
    <recommendedName>
        <fullName evidence="2">Sugar phosphate transporter domain-containing protein</fullName>
    </recommendedName>
</protein>
<feature type="domain" description="Sugar phosphate transporter" evidence="2">
    <location>
        <begin position="40"/>
        <end position="166"/>
    </location>
</feature>
<proteinExistence type="predicted"/>
<evidence type="ECO:0000259" key="2">
    <source>
        <dbReference type="Pfam" id="PF03151"/>
    </source>
</evidence>